<dbReference type="InterPro" id="IPR013815">
    <property type="entry name" value="ATP_grasp_subdomain_1"/>
</dbReference>
<name>A0A1G9JC77_9PSED</name>
<evidence type="ECO:0000256" key="2">
    <source>
        <dbReference type="ARBA" id="ARBA00022598"/>
    </source>
</evidence>
<evidence type="ECO:0000313" key="11">
    <source>
        <dbReference type="Proteomes" id="UP000198706"/>
    </source>
</evidence>
<comment type="subunit">
    <text evidence="1 8">Homodimer.</text>
</comment>
<keyword evidence="7 8" id="KW-0460">Magnesium</keyword>
<dbReference type="InterPro" id="IPR016185">
    <property type="entry name" value="PreATP-grasp_dom_sf"/>
</dbReference>
<dbReference type="GO" id="GO:0043815">
    <property type="term" value="F:phosphoribosylglycinamide formyltransferase 2 activity"/>
    <property type="evidence" value="ECO:0007669"/>
    <property type="project" value="UniProtKB-UniRule"/>
</dbReference>
<dbReference type="Pfam" id="PF22660">
    <property type="entry name" value="RS_preATP-grasp-like"/>
    <property type="match status" value="1"/>
</dbReference>
<organism evidence="10 11">
    <name type="scientific">Pseudomonas indica</name>
    <dbReference type="NCBI Taxonomy" id="137658"/>
    <lineage>
        <taxon>Bacteria</taxon>
        <taxon>Pseudomonadati</taxon>
        <taxon>Pseudomonadota</taxon>
        <taxon>Gammaproteobacteria</taxon>
        <taxon>Pseudomonadales</taxon>
        <taxon>Pseudomonadaceae</taxon>
        <taxon>Pseudomonas</taxon>
    </lineage>
</organism>
<keyword evidence="11" id="KW-1185">Reference proteome</keyword>
<evidence type="ECO:0000256" key="8">
    <source>
        <dbReference type="HAMAP-Rule" id="MF_01643"/>
    </source>
</evidence>
<evidence type="ECO:0000256" key="4">
    <source>
        <dbReference type="ARBA" id="ARBA00022741"/>
    </source>
</evidence>
<dbReference type="Gene3D" id="3.40.50.20">
    <property type="match status" value="1"/>
</dbReference>
<dbReference type="PROSITE" id="PS50975">
    <property type="entry name" value="ATP_GRASP"/>
    <property type="match status" value="1"/>
</dbReference>
<dbReference type="SUPFAM" id="SSF56059">
    <property type="entry name" value="Glutathione synthetase ATP-binding domain-like"/>
    <property type="match status" value="1"/>
</dbReference>
<comment type="catalytic activity">
    <reaction evidence="8">
        <text>N(1)-(5-phospho-beta-D-ribosyl)glycinamide + formate + ATP = N(2)-formyl-N(1)-(5-phospho-beta-D-ribosyl)glycinamide + ADP + phosphate + H(+)</text>
        <dbReference type="Rhea" id="RHEA:24829"/>
        <dbReference type="ChEBI" id="CHEBI:15378"/>
        <dbReference type="ChEBI" id="CHEBI:15740"/>
        <dbReference type="ChEBI" id="CHEBI:30616"/>
        <dbReference type="ChEBI" id="CHEBI:43474"/>
        <dbReference type="ChEBI" id="CHEBI:143788"/>
        <dbReference type="ChEBI" id="CHEBI:147286"/>
        <dbReference type="ChEBI" id="CHEBI:456216"/>
        <dbReference type="EC" id="6.3.1.21"/>
    </reaction>
</comment>
<comment type="pathway">
    <text evidence="8">Purine metabolism; IMP biosynthesis via de novo pathway; N(2)-formyl-N(1)-(5-phospho-D-ribosyl)glycinamide from N(1)-(5-phospho-D-ribosyl)glycinamide (formate route): step 1/1.</text>
</comment>
<evidence type="ECO:0000256" key="7">
    <source>
        <dbReference type="ARBA" id="ARBA00022842"/>
    </source>
</evidence>
<keyword evidence="4 8" id="KW-0547">Nucleotide-binding</keyword>
<evidence type="ECO:0000256" key="1">
    <source>
        <dbReference type="ARBA" id="ARBA00011738"/>
    </source>
</evidence>
<feature type="domain" description="ATP-grasp" evidence="9">
    <location>
        <begin position="119"/>
        <end position="308"/>
    </location>
</feature>
<dbReference type="PANTHER" id="PTHR43055">
    <property type="entry name" value="FORMATE-DEPENDENT PHOSPHORIBOSYLGLYCINAMIDE FORMYLTRANSFERASE"/>
    <property type="match status" value="1"/>
</dbReference>
<keyword evidence="3 8" id="KW-0479">Metal-binding</keyword>
<evidence type="ECO:0000256" key="6">
    <source>
        <dbReference type="ARBA" id="ARBA00022840"/>
    </source>
</evidence>
<reference evidence="10 11" key="1">
    <citation type="submission" date="2016-10" db="EMBL/GenBank/DDBJ databases">
        <authorList>
            <person name="de Groot N.N."/>
        </authorList>
    </citation>
    <scope>NUCLEOTIDE SEQUENCE [LARGE SCALE GENOMIC DNA]</scope>
    <source>
        <strain evidence="10 11">JCM 21544</strain>
    </source>
</reference>
<dbReference type="InterPro" id="IPR011761">
    <property type="entry name" value="ATP-grasp"/>
</dbReference>
<feature type="binding site" evidence="8">
    <location>
        <position position="356"/>
    </location>
    <ligand>
        <name>N(1)-(5-phospho-beta-D-ribosyl)glycinamide</name>
        <dbReference type="ChEBI" id="CHEBI:143788"/>
    </ligand>
</feature>
<feature type="binding site" evidence="8">
    <location>
        <position position="203"/>
    </location>
    <ligand>
        <name>ATP</name>
        <dbReference type="ChEBI" id="CHEBI:30616"/>
    </ligand>
</feature>
<keyword evidence="6 8" id="KW-0067">ATP-binding</keyword>
<evidence type="ECO:0000256" key="3">
    <source>
        <dbReference type="ARBA" id="ARBA00022723"/>
    </source>
</evidence>
<dbReference type="Pfam" id="PF21244">
    <property type="entry name" value="PurT_C"/>
    <property type="match status" value="1"/>
</dbReference>
<feature type="binding site" evidence="8">
    <location>
        <begin position="363"/>
        <end position="364"/>
    </location>
    <ligand>
        <name>N(1)-(5-phospho-beta-D-ribosyl)glycinamide</name>
        <dbReference type="ChEBI" id="CHEBI:143788"/>
    </ligand>
</feature>
<gene>
    <name evidence="8" type="primary">purT</name>
    <name evidence="10" type="ORF">SAMN05216186_11910</name>
</gene>
<dbReference type="InterPro" id="IPR005862">
    <property type="entry name" value="PurT"/>
</dbReference>
<feature type="binding site" evidence="8">
    <location>
        <position position="82"/>
    </location>
    <ligand>
        <name>N(1)-(5-phospho-beta-D-ribosyl)glycinamide</name>
        <dbReference type="ChEBI" id="CHEBI:143788"/>
    </ligand>
</feature>
<dbReference type="GO" id="GO:0005524">
    <property type="term" value="F:ATP binding"/>
    <property type="evidence" value="ECO:0007669"/>
    <property type="project" value="UniProtKB-UniRule"/>
</dbReference>
<dbReference type="GO" id="GO:0005829">
    <property type="term" value="C:cytosol"/>
    <property type="evidence" value="ECO:0007669"/>
    <property type="project" value="TreeGrafter"/>
</dbReference>
<dbReference type="SUPFAM" id="SSF52440">
    <property type="entry name" value="PreATP-grasp domain"/>
    <property type="match status" value="1"/>
</dbReference>
<dbReference type="NCBIfam" id="NF006766">
    <property type="entry name" value="PRK09288.1"/>
    <property type="match status" value="1"/>
</dbReference>
<dbReference type="InterPro" id="IPR048740">
    <property type="entry name" value="PurT_C"/>
</dbReference>
<dbReference type="NCBIfam" id="TIGR01142">
    <property type="entry name" value="purT"/>
    <property type="match status" value="1"/>
</dbReference>
<evidence type="ECO:0000313" key="10">
    <source>
        <dbReference type="EMBL" id="SDL34991.1"/>
    </source>
</evidence>
<dbReference type="InterPro" id="IPR003135">
    <property type="entry name" value="ATP-grasp_carboxylate-amine"/>
</dbReference>
<feature type="binding site" evidence="8">
    <location>
        <position position="155"/>
    </location>
    <ligand>
        <name>ATP</name>
        <dbReference type="ChEBI" id="CHEBI:30616"/>
    </ligand>
</feature>
<proteinExistence type="inferred from homology"/>
<dbReference type="FunFam" id="3.30.470.20:FF:000027">
    <property type="entry name" value="Formate-dependent phosphoribosylglycinamide formyltransferase"/>
    <property type="match status" value="1"/>
</dbReference>
<dbReference type="FunFam" id="3.40.50.20:FF:000007">
    <property type="entry name" value="Formate-dependent phosphoribosylglycinamide formyltransferase"/>
    <property type="match status" value="1"/>
</dbReference>
<protein>
    <recommendedName>
        <fullName evidence="8">Formate-dependent phosphoribosylglycinamide formyltransferase</fullName>
        <ecNumber evidence="8">6.3.1.21</ecNumber>
    </recommendedName>
    <alternativeName>
        <fullName evidence="8">5'-phosphoribosylglycinamide transformylase 2</fullName>
    </alternativeName>
    <alternativeName>
        <fullName evidence="8">Formate-dependent GAR transformylase</fullName>
    </alternativeName>
    <alternativeName>
        <fullName evidence="8">GAR transformylase 2</fullName>
        <shortName evidence="8">GART 2</shortName>
    </alternativeName>
    <alternativeName>
        <fullName evidence="8">Non-folate glycinamide ribonucleotide transformylase</fullName>
    </alternativeName>
    <alternativeName>
        <fullName evidence="8">Phosphoribosylglycinamide formyltransferase 2</fullName>
    </alternativeName>
</protein>
<feature type="binding site" evidence="8">
    <location>
        <position position="286"/>
    </location>
    <ligand>
        <name>N(1)-(5-phospho-beta-D-ribosyl)glycinamide</name>
        <dbReference type="ChEBI" id="CHEBI:143788"/>
    </ligand>
</feature>
<keyword evidence="2 8" id="KW-0436">Ligase</keyword>
<evidence type="ECO:0000256" key="5">
    <source>
        <dbReference type="ARBA" id="ARBA00022755"/>
    </source>
</evidence>
<dbReference type="UniPathway" id="UPA00074">
    <property type="reaction ID" value="UER00127"/>
</dbReference>
<dbReference type="InterPro" id="IPR054350">
    <property type="entry name" value="PurT/PurK_preATP-grasp"/>
</dbReference>
<feature type="binding site" evidence="8">
    <location>
        <position position="114"/>
    </location>
    <ligand>
        <name>ATP</name>
        <dbReference type="ChEBI" id="CHEBI:30616"/>
    </ligand>
</feature>
<dbReference type="Gene3D" id="3.30.1490.20">
    <property type="entry name" value="ATP-grasp fold, A domain"/>
    <property type="match status" value="1"/>
</dbReference>
<feature type="binding site" evidence="8">
    <location>
        <begin position="22"/>
        <end position="23"/>
    </location>
    <ligand>
        <name>N(1)-(5-phospho-beta-D-ribosyl)glycinamide</name>
        <dbReference type="ChEBI" id="CHEBI:143788"/>
    </ligand>
</feature>
<feature type="binding site" evidence="8">
    <location>
        <position position="279"/>
    </location>
    <ligand>
        <name>Mg(2+)</name>
        <dbReference type="ChEBI" id="CHEBI:18420"/>
    </ligand>
</feature>
<comment type="similarity">
    <text evidence="8">Belongs to the PurK/PurT family.</text>
</comment>
<keyword evidence="10" id="KW-0808">Transferase</keyword>
<feature type="binding site" evidence="8">
    <location>
        <begin position="160"/>
        <end position="165"/>
    </location>
    <ligand>
        <name>ATP</name>
        <dbReference type="ChEBI" id="CHEBI:30616"/>
    </ligand>
</feature>
<feature type="binding site" evidence="8">
    <location>
        <begin position="195"/>
        <end position="198"/>
    </location>
    <ligand>
        <name>ATP</name>
        <dbReference type="ChEBI" id="CHEBI:30616"/>
    </ligand>
</feature>
<accession>A0A1G9JC77</accession>
<dbReference type="STRING" id="137658.SAMN05216186_11910"/>
<dbReference type="Gene3D" id="3.30.470.20">
    <property type="entry name" value="ATP-grasp fold, B domain"/>
    <property type="match status" value="1"/>
</dbReference>
<dbReference type="Proteomes" id="UP000198706">
    <property type="component" value="Unassembled WGS sequence"/>
</dbReference>
<keyword evidence="5 8" id="KW-0658">Purine biosynthesis</keyword>
<comment type="function">
    <text evidence="8">Involved in the de novo purine biosynthesis. Catalyzes the transfer of formate to 5-phospho-ribosyl-glycinamide (GAR), producing 5-phospho-ribosyl-N-formylglycinamide (FGAR). Formate is provided by PurU via hydrolysis of 10-formyl-tetrahydrofolate.</text>
</comment>
<dbReference type="AlphaFoldDB" id="A0A1G9JC77"/>
<sequence length="393" mass="42373">MPRIGTPLSPSATRVLLCGSGELGKEVVIELQRLGVEVIAVDRYADAPAMQVAHRSHVVNMLDGAALRTVIEREQPHYIVPEIEAIATATLVELEAEGFTVIPTARAAQLTMNREGIRRLAAEELELPTSPYHFADSFEDYRAAVEDLGYPCVVKPIMSSSGKGQSLLKGPDDLRAAWDYAQEGGRAGKGRVIVEGFIDFDYEITLLTVRHIGGTDFCAPVGHRQVKGDYHESWQPQAMSPKALAESERIARAVTEALGGRGLFGVELFVKGDQVWFSEVSPRPHDTGLVTLISQDLSEFALHARAILGLPIPAIRQLGPSASAVVLVEGESKQVSFGNLAAALSEPDTALRLFGKPEVAGQRRMGVALARDTSVELARAKATRAARAVNIDL</sequence>
<dbReference type="PANTHER" id="PTHR43055:SF1">
    <property type="entry name" value="FORMATE-DEPENDENT PHOSPHORIBOSYLGLYCINAMIDE FORMYLTRANSFERASE"/>
    <property type="match status" value="1"/>
</dbReference>
<dbReference type="EMBL" id="FNFD01000019">
    <property type="protein sequence ID" value="SDL34991.1"/>
    <property type="molecule type" value="Genomic_DNA"/>
</dbReference>
<dbReference type="GO" id="GO:0006189">
    <property type="term" value="P:'de novo' IMP biosynthetic process"/>
    <property type="evidence" value="ECO:0007669"/>
    <property type="project" value="UniProtKB-UniRule"/>
</dbReference>
<feature type="binding site" evidence="8">
    <location>
        <position position="267"/>
    </location>
    <ligand>
        <name>Mg(2+)</name>
        <dbReference type="ChEBI" id="CHEBI:18420"/>
    </ligand>
</feature>
<dbReference type="EC" id="6.3.1.21" evidence="8"/>
<dbReference type="GO" id="GO:0000287">
    <property type="term" value="F:magnesium ion binding"/>
    <property type="evidence" value="ECO:0007669"/>
    <property type="project" value="UniProtKB-UniRule"/>
</dbReference>
<dbReference type="FunFam" id="3.30.1490.20:FF:000013">
    <property type="entry name" value="Formate-dependent phosphoribosylglycinamide formyltransferase"/>
    <property type="match status" value="1"/>
</dbReference>
<dbReference type="Pfam" id="PF02222">
    <property type="entry name" value="ATP-grasp"/>
    <property type="match status" value="1"/>
</dbReference>
<dbReference type="HAMAP" id="MF_01643">
    <property type="entry name" value="PurT"/>
    <property type="match status" value="1"/>
</dbReference>
<evidence type="ECO:0000259" key="9">
    <source>
        <dbReference type="PROSITE" id="PS50975"/>
    </source>
</evidence>
<dbReference type="RefSeq" id="WP_084335754.1">
    <property type="nucleotide sequence ID" value="NZ_CBKZNZ010000008.1"/>
</dbReference>
<dbReference type="GO" id="GO:0004644">
    <property type="term" value="F:phosphoribosylglycinamide formyltransferase activity"/>
    <property type="evidence" value="ECO:0007669"/>
    <property type="project" value="UniProtKB-UniRule"/>
</dbReference>